<dbReference type="Proteomes" id="UP000636110">
    <property type="component" value="Unassembled WGS sequence"/>
</dbReference>
<keyword evidence="1" id="KW-0812">Transmembrane</keyword>
<evidence type="ECO:0000313" key="3">
    <source>
        <dbReference type="EMBL" id="MBB2151769.1"/>
    </source>
</evidence>
<feature type="transmembrane region" description="Helical" evidence="1">
    <location>
        <begin position="34"/>
        <end position="51"/>
    </location>
</feature>
<name>A0ABR6F424_9SPHI</name>
<feature type="transmembrane region" description="Helical" evidence="1">
    <location>
        <begin position="57"/>
        <end position="76"/>
    </location>
</feature>
<protein>
    <recommendedName>
        <fullName evidence="2">LiaF transmembrane domain-containing protein</fullName>
    </recommendedName>
</protein>
<proteinExistence type="predicted"/>
<organism evidence="3 4">
    <name type="scientific">Pedobacter gandavensis</name>
    <dbReference type="NCBI Taxonomy" id="2679963"/>
    <lineage>
        <taxon>Bacteria</taxon>
        <taxon>Pseudomonadati</taxon>
        <taxon>Bacteroidota</taxon>
        <taxon>Sphingobacteriia</taxon>
        <taxon>Sphingobacteriales</taxon>
        <taxon>Sphingobacteriaceae</taxon>
        <taxon>Pedobacter</taxon>
    </lineage>
</organism>
<comment type="caution">
    <text evidence="3">The sequence shown here is derived from an EMBL/GenBank/DDBJ whole genome shotgun (WGS) entry which is preliminary data.</text>
</comment>
<evidence type="ECO:0000259" key="2">
    <source>
        <dbReference type="Pfam" id="PF22570"/>
    </source>
</evidence>
<dbReference type="EMBL" id="WNXC01000011">
    <property type="protein sequence ID" value="MBB2151769.1"/>
    <property type="molecule type" value="Genomic_DNA"/>
</dbReference>
<keyword evidence="1" id="KW-0472">Membrane</keyword>
<gene>
    <name evidence="3" type="ORF">GM920_22940</name>
</gene>
<dbReference type="Pfam" id="PF22570">
    <property type="entry name" value="LiaF-TM"/>
    <property type="match status" value="1"/>
</dbReference>
<reference evidence="3 4" key="1">
    <citation type="submission" date="2019-11" db="EMBL/GenBank/DDBJ databases">
        <title>Description of Pedobacter sp. LMG 31462T.</title>
        <authorList>
            <person name="Carlier A."/>
            <person name="Qi S."/>
            <person name="Vandamme P."/>
        </authorList>
    </citation>
    <scope>NUCLEOTIDE SEQUENCE [LARGE SCALE GENOMIC DNA]</scope>
    <source>
        <strain evidence="3 4">LMG 31462</strain>
    </source>
</reference>
<evidence type="ECO:0000313" key="4">
    <source>
        <dbReference type="Proteomes" id="UP000636110"/>
    </source>
</evidence>
<evidence type="ECO:0000256" key="1">
    <source>
        <dbReference type="SAM" id="Phobius"/>
    </source>
</evidence>
<sequence length="322" mass="35765">MKTDRIMWGIVLLFIGGVLLLENFHIIDFYWRNVIRFWPIFLIIAGVNILFSKNKSQVGGLVSIGVLVITLSMLFVKGQQRPDDRRDWFGDSVNIDMDNDNDNDNDGADSSRSGYDELNFSEPFNAALNKRVVFNISGGGTSFQIKGETDSLLQAHVEKKAGEFSLTKSTTDSSTAVTFKMKGKSNWSMNDGGNDVDFHLNKNPEWELHMNMGAGEVDFDLSDYKVRTFNFDGGAAALDIKLGDRLPITDVNVKTGIADVKIKIPTASGCRIKTKTGLSAKDFTGFTKMNDGTYETPNYSTSTNKIFINFDGGLSSFEVTRY</sequence>
<feature type="domain" description="LiaF transmembrane" evidence="2">
    <location>
        <begin position="7"/>
        <end position="70"/>
    </location>
</feature>
<dbReference type="InterPro" id="IPR054331">
    <property type="entry name" value="LiaF_TM"/>
</dbReference>
<keyword evidence="1" id="KW-1133">Transmembrane helix</keyword>
<keyword evidence="4" id="KW-1185">Reference proteome</keyword>
<accession>A0ABR6F424</accession>
<dbReference type="RefSeq" id="WP_182961732.1">
    <property type="nucleotide sequence ID" value="NZ_WNXC01000011.1"/>
</dbReference>
<feature type="transmembrane region" description="Helical" evidence="1">
    <location>
        <begin position="6"/>
        <end position="27"/>
    </location>
</feature>